<evidence type="ECO:0000256" key="14">
    <source>
        <dbReference type="PIRSR" id="PIRSR602403-1"/>
    </source>
</evidence>
<dbReference type="Gene3D" id="1.10.630.10">
    <property type="entry name" value="Cytochrome P450"/>
    <property type="match status" value="1"/>
</dbReference>
<keyword evidence="9" id="KW-0492">Microsome</keyword>
<organism evidence="17 18">
    <name type="scientific">Cryptotermes secundus</name>
    <dbReference type="NCBI Taxonomy" id="105785"/>
    <lineage>
        <taxon>Eukaryota</taxon>
        <taxon>Metazoa</taxon>
        <taxon>Ecdysozoa</taxon>
        <taxon>Arthropoda</taxon>
        <taxon>Hexapoda</taxon>
        <taxon>Insecta</taxon>
        <taxon>Pterygota</taxon>
        <taxon>Neoptera</taxon>
        <taxon>Polyneoptera</taxon>
        <taxon>Dictyoptera</taxon>
        <taxon>Blattodea</taxon>
        <taxon>Blattoidea</taxon>
        <taxon>Termitoidae</taxon>
        <taxon>Kalotermitidae</taxon>
        <taxon>Cryptotermitinae</taxon>
        <taxon>Cryptotermes</taxon>
    </lineage>
</organism>
<dbReference type="Pfam" id="PF00067">
    <property type="entry name" value="p450"/>
    <property type="match status" value="1"/>
</dbReference>
<evidence type="ECO:0000256" key="4">
    <source>
        <dbReference type="ARBA" id="ARBA00004406"/>
    </source>
</evidence>
<evidence type="ECO:0000256" key="3">
    <source>
        <dbReference type="ARBA" id="ARBA00004174"/>
    </source>
</evidence>
<accession>A0A2J7PHA8</accession>
<evidence type="ECO:0000256" key="6">
    <source>
        <dbReference type="ARBA" id="ARBA00022617"/>
    </source>
</evidence>
<evidence type="ECO:0000256" key="1">
    <source>
        <dbReference type="ARBA" id="ARBA00001971"/>
    </source>
</evidence>
<dbReference type="PRINTS" id="PR00385">
    <property type="entry name" value="P450"/>
</dbReference>
<dbReference type="PANTHER" id="PTHR24292">
    <property type="entry name" value="CYTOCHROME P450"/>
    <property type="match status" value="1"/>
</dbReference>
<evidence type="ECO:0000313" key="17">
    <source>
        <dbReference type="EMBL" id="PNF15721.1"/>
    </source>
</evidence>
<dbReference type="EMBL" id="NEVH01025142">
    <property type="protein sequence ID" value="PNF15721.1"/>
    <property type="molecule type" value="Genomic_DNA"/>
</dbReference>
<dbReference type="Proteomes" id="UP000235965">
    <property type="component" value="Unassembled WGS sequence"/>
</dbReference>
<evidence type="ECO:0000256" key="8">
    <source>
        <dbReference type="ARBA" id="ARBA00022824"/>
    </source>
</evidence>
<keyword evidence="12 15" id="KW-0503">Monooxygenase</keyword>
<sequence>MLETFDSWVLPLGALSTIVLATLYVYFKISYSYWETRGVPTLKPTAPFGNFAHSIKSGNNPEYETVELYKALEGHKVGGLYRFTYPSLLIRDTDIIKNILVKDFAHFFSRGLQVDEESEPLDGHLFALSGTKWRNLRVKLTPVFTSGKIKTMFGTVVDCGRELQECLQESARNGRPVEIKEFLARYSTDIISSCAFGIKSNCLRNPHAEFRSWGKKIFEPHLRQRITSFLNLLFPALVPALKLSLIPKDVSNYFRRMVKQTVEFRQSNNVVANDFLQLMMKMKNKTLGAAEGEDVQLLQKQTHALENNEPFEVTMDVIAAQAFVFFVAGFETSSTTMAFCLYELALNPGIQERLQAEIDSVSEQHGGNITYDSILDMQYLDKVVNETLRKYPPVVLITRECTKTIKLSGTDVTVEKGVQVLLPILALHRDPKYYPDPERFDPERFSEEERKKRPQFSYIPFGEGPRLCIGMRFGLMQTKVGIVSVLSKYDVRASEETPRRIVFNKKGLLLSHEGKLWLQLVNRQERLY</sequence>
<dbReference type="AlphaFoldDB" id="A0A2J7PHA8"/>
<dbReference type="GO" id="GO:0016705">
    <property type="term" value="F:oxidoreductase activity, acting on paired donors, with incorporation or reduction of molecular oxygen"/>
    <property type="evidence" value="ECO:0007669"/>
    <property type="project" value="InterPro"/>
</dbReference>
<dbReference type="FunFam" id="1.10.630.10:FF:000042">
    <property type="entry name" value="Cytochrome P450"/>
    <property type="match status" value="1"/>
</dbReference>
<comment type="cofactor">
    <cofactor evidence="1 14">
        <name>heme</name>
        <dbReference type="ChEBI" id="CHEBI:30413"/>
    </cofactor>
</comment>
<evidence type="ECO:0000256" key="9">
    <source>
        <dbReference type="ARBA" id="ARBA00022848"/>
    </source>
</evidence>
<evidence type="ECO:0000256" key="2">
    <source>
        <dbReference type="ARBA" id="ARBA00003690"/>
    </source>
</evidence>
<dbReference type="InterPro" id="IPR036396">
    <property type="entry name" value="Cyt_P450_sf"/>
</dbReference>
<evidence type="ECO:0000256" key="16">
    <source>
        <dbReference type="SAM" id="Phobius"/>
    </source>
</evidence>
<dbReference type="GO" id="GO:0004497">
    <property type="term" value="F:monooxygenase activity"/>
    <property type="evidence" value="ECO:0007669"/>
    <property type="project" value="UniProtKB-KW"/>
</dbReference>
<dbReference type="PRINTS" id="PR00465">
    <property type="entry name" value="EP450IV"/>
</dbReference>
<keyword evidence="6 14" id="KW-0349">Heme</keyword>
<dbReference type="InterPro" id="IPR002403">
    <property type="entry name" value="Cyt_P450_E_grp-IV"/>
</dbReference>
<keyword evidence="8" id="KW-0256">Endoplasmic reticulum</keyword>
<keyword evidence="13 16" id="KW-0472">Membrane</keyword>
<comment type="function">
    <text evidence="2">May be involved in the metabolism of insect hormones and in the breakdown of synthetic insecticides.</text>
</comment>
<dbReference type="OrthoDB" id="2789670at2759"/>
<keyword evidence="11 14" id="KW-0408">Iron</keyword>
<dbReference type="STRING" id="105785.A0A2J7PHA8"/>
<dbReference type="InterPro" id="IPR050476">
    <property type="entry name" value="Insect_CytP450_Detox"/>
</dbReference>
<reference evidence="17 18" key="1">
    <citation type="submission" date="2017-12" db="EMBL/GenBank/DDBJ databases">
        <title>Hemimetabolous genomes reveal molecular basis of termite eusociality.</title>
        <authorList>
            <person name="Harrison M.C."/>
            <person name="Jongepier E."/>
            <person name="Robertson H.M."/>
            <person name="Arning N."/>
            <person name="Bitard-Feildel T."/>
            <person name="Chao H."/>
            <person name="Childers C.P."/>
            <person name="Dinh H."/>
            <person name="Doddapaneni H."/>
            <person name="Dugan S."/>
            <person name="Gowin J."/>
            <person name="Greiner C."/>
            <person name="Han Y."/>
            <person name="Hu H."/>
            <person name="Hughes D.S.T."/>
            <person name="Huylmans A.-K."/>
            <person name="Kemena C."/>
            <person name="Kremer L.P.M."/>
            <person name="Lee S.L."/>
            <person name="Lopez-Ezquerra A."/>
            <person name="Mallet L."/>
            <person name="Monroy-Kuhn J.M."/>
            <person name="Moser A."/>
            <person name="Murali S.C."/>
            <person name="Muzny D.M."/>
            <person name="Otani S."/>
            <person name="Piulachs M.-D."/>
            <person name="Poelchau M."/>
            <person name="Qu J."/>
            <person name="Schaub F."/>
            <person name="Wada-Katsumata A."/>
            <person name="Worley K.C."/>
            <person name="Xie Q."/>
            <person name="Ylla G."/>
            <person name="Poulsen M."/>
            <person name="Gibbs R.A."/>
            <person name="Schal C."/>
            <person name="Richards S."/>
            <person name="Belles X."/>
            <person name="Korb J."/>
            <person name="Bornberg-Bauer E."/>
        </authorList>
    </citation>
    <scope>NUCLEOTIDE SEQUENCE [LARGE SCALE GENOMIC DNA]</scope>
    <source>
        <tissue evidence="17">Whole body</tissue>
    </source>
</reference>
<proteinExistence type="inferred from homology"/>
<dbReference type="InParanoid" id="A0A2J7PHA8"/>
<evidence type="ECO:0000256" key="12">
    <source>
        <dbReference type="ARBA" id="ARBA00023033"/>
    </source>
</evidence>
<keyword evidence="16" id="KW-0812">Transmembrane</keyword>
<evidence type="ECO:0000256" key="7">
    <source>
        <dbReference type="ARBA" id="ARBA00022723"/>
    </source>
</evidence>
<comment type="caution">
    <text evidence="17">The sequence shown here is derived from an EMBL/GenBank/DDBJ whole genome shotgun (WGS) entry which is preliminary data.</text>
</comment>
<evidence type="ECO:0000256" key="13">
    <source>
        <dbReference type="ARBA" id="ARBA00023136"/>
    </source>
</evidence>
<keyword evidence="10 15" id="KW-0560">Oxidoreductase</keyword>
<evidence type="ECO:0000256" key="15">
    <source>
        <dbReference type="RuleBase" id="RU000461"/>
    </source>
</evidence>
<keyword evidence="7 14" id="KW-0479">Metal-binding</keyword>
<dbReference type="GO" id="GO:0005789">
    <property type="term" value="C:endoplasmic reticulum membrane"/>
    <property type="evidence" value="ECO:0007669"/>
    <property type="project" value="UniProtKB-SubCell"/>
</dbReference>
<protein>
    <submittedName>
        <fullName evidence="17">Cytochrome P450 6k1</fullName>
    </submittedName>
</protein>
<dbReference type="CDD" id="cd11056">
    <property type="entry name" value="CYP6-like"/>
    <property type="match status" value="1"/>
</dbReference>
<dbReference type="GO" id="GO:0005506">
    <property type="term" value="F:iron ion binding"/>
    <property type="evidence" value="ECO:0007669"/>
    <property type="project" value="InterPro"/>
</dbReference>
<dbReference type="InterPro" id="IPR017972">
    <property type="entry name" value="Cyt_P450_CS"/>
</dbReference>
<evidence type="ECO:0000313" key="18">
    <source>
        <dbReference type="Proteomes" id="UP000235965"/>
    </source>
</evidence>
<evidence type="ECO:0000256" key="11">
    <source>
        <dbReference type="ARBA" id="ARBA00023004"/>
    </source>
</evidence>
<dbReference type="FunCoup" id="A0A2J7PHA8">
    <property type="interactions" value="15"/>
</dbReference>
<feature type="binding site" description="axial binding residue" evidence="14">
    <location>
        <position position="468"/>
    </location>
    <ligand>
        <name>heme</name>
        <dbReference type="ChEBI" id="CHEBI:30413"/>
    </ligand>
    <ligandPart>
        <name>Fe</name>
        <dbReference type="ChEBI" id="CHEBI:18248"/>
    </ligandPart>
</feature>
<dbReference type="PANTHER" id="PTHR24292:SF100">
    <property type="entry name" value="CYTOCHROME P450 6A16, ISOFORM B-RELATED"/>
    <property type="match status" value="1"/>
</dbReference>
<keyword evidence="18" id="KW-1185">Reference proteome</keyword>
<name>A0A2J7PHA8_9NEOP</name>
<evidence type="ECO:0000256" key="5">
    <source>
        <dbReference type="ARBA" id="ARBA00010617"/>
    </source>
</evidence>
<comment type="similarity">
    <text evidence="5 15">Belongs to the cytochrome P450 family.</text>
</comment>
<comment type="subcellular location">
    <subcellularLocation>
        <location evidence="4">Endoplasmic reticulum membrane</location>
        <topology evidence="4">Peripheral membrane protein</topology>
    </subcellularLocation>
    <subcellularLocation>
        <location evidence="3">Microsome membrane</location>
        <topology evidence="3">Peripheral membrane protein</topology>
    </subcellularLocation>
</comment>
<dbReference type="GO" id="GO:0020037">
    <property type="term" value="F:heme binding"/>
    <property type="evidence" value="ECO:0007669"/>
    <property type="project" value="InterPro"/>
</dbReference>
<gene>
    <name evidence="17" type="primary">CYP6K1_11</name>
    <name evidence="17" type="ORF">B7P43_G12466</name>
</gene>
<dbReference type="SUPFAM" id="SSF48264">
    <property type="entry name" value="Cytochrome P450"/>
    <property type="match status" value="1"/>
</dbReference>
<evidence type="ECO:0000256" key="10">
    <source>
        <dbReference type="ARBA" id="ARBA00023002"/>
    </source>
</evidence>
<dbReference type="PROSITE" id="PS00086">
    <property type="entry name" value="CYTOCHROME_P450"/>
    <property type="match status" value="1"/>
</dbReference>
<feature type="transmembrane region" description="Helical" evidence="16">
    <location>
        <begin position="6"/>
        <end position="27"/>
    </location>
</feature>
<keyword evidence="16" id="KW-1133">Transmembrane helix</keyword>
<dbReference type="InterPro" id="IPR001128">
    <property type="entry name" value="Cyt_P450"/>
</dbReference>